<dbReference type="InterPro" id="IPR029001">
    <property type="entry name" value="ITPase-like_fam"/>
</dbReference>
<dbReference type="PANTHER" id="PTHR11067:SF9">
    <property type="entry name" value="INOSINE TRIPHOSPHATE PYROPHOSPHATASE"/>
    <property type="match status" value="1"/>
</dbReference>
<dbReference type="GO" id="GO:0009146">
    <property type="term" value="P:purine nucleoside triphosphate catabolic process"/>
    <property type="evidence" value="ECO:0007669"/>
    <property type="project" value="UniProtKB-UniRule"/>
</dbReference>
<reference evidence="12 13" key="1">
    <citation type="submission" date="2023-06" db="EMBL/GenBank/DDBJ databases">
        <title>Genome sequence of Methancorpusculaceae sp. Cs1.</title>
        <authorList>
            <person name="Protasov E."/>
            <person name="Platt K."/>
            <person name="Poehlein A."/>
            <person name="Daniel R."/>
            <person name="Brune A."/>
        </authorList>
    </citation>
    <scope>NUCLEOTIDE SEQUENCE [LARGE SCALE GENOMIC DNA]</scope>
    <source>
        <strain evidence="12 13">Cs1</strain>
    </source>
</reference>
<comment type="catalytic activity">
    <reaction evidence="8 10">
        <text>dITP + H2O = dIMP + diphosphate + H(+)</text>
        <dbReference type="Rhea" id="RHEA:28342"/>
        <dbReference type="ChEBI" id="CHEBI:15377"/>
        <dbReference type="ChEBI" id="CHEBI:15378"/>
        <dbReference type="ChEBI" id="CHEBI:33019"/>
        <dbReference type="ChEBI" id="CHEBI:61194"/>
        <dbReference type="ChEBI" id="CHEBI:61382"/>
        <dbReference type="EC" id="3.6.1.66"/>
    </reaction>
</comment>
<dbReference type="AlphaFoldDB" id="A0AAE4MFE5"/>
<dbReference type="GO" id="GO:0035870">
    <property type="term" value="F:dITP diphosphatase activity"/>
    <property type="evidence" value="ECO:0007669"/>
    <property type="project" value="UniProtKB-UniRule"/>
</dbReference>
<feature type="binding site" evidence="10">
    <location>
        <position position="159"/>
    </location>
    <ligand>
        <name>substrate</name>
    </ligand>
</feature>
<evidence type="ECO:0000256" key="11">
    <source>
        <dbReference type="RuleBase" id="RU003781"/>
    </source>
</evidence>
<gene>
    <name evidence="12" type="ORF">McpCs1_13470</name>
</gene>
<dbReference type="GO" id="GO:0009117">
    <property type="term" value="P:nucleotide metabolic process"/>
    <property type="evidence" value="ECO:0007669"/>
    <property type="project" value="UniProtKB-KW"/>
</dbReference>
<feature type="binding site" evidence="10">
    <location>
        <position position="63"/>
    </location>
    <ligand>
        <name>Mg(2+)</name>
        <dbReference type="ChEBI" id="CHEBI:18420"/>
    </ligand>
</feature>
<dbReference type="PANTHER" id="PTHR11067">
    <property type="entry name" value="INOSINE TRIPHOSPHATE PYROPHOSPHATASE/HAM1 PROTEIN"/>
    <property type="match status" value="1"/>
</dbReference>
<dbReference type="EMBL" id="JAWDKB010000005">
    <property type="protein sequence ID" value="MDV0443962.1"/>
    <property type="molecule type" value="Genomic_DNA"/>
</dbReference>
<dbReference type="Pfam" id="PF01725">
    <property type="entry name" value="Ham1p_like"/>
    <property type="match status" value="1"/>
</dbReference>
<dbReference type="InterPro" id="IPR002637">
    <property type="entry name" value="RdgB/HAM1"/>
</dbReference>
<comment type="catalytic activity">
    <reaction evidence="10">
        <text>ITP + H2O = IMP + diphosphate + H(+)</text>
        <dbReference type="Rhea" id="RHEA:29399"/>
        <dbReference type="ChEBI" id="CHEBI:15377"/>
        <dbReference type="ChEBI" id="CHEBI:15378"/>
        <dbReference type="ChEBI" id="CHEBI:33019"/>
        <dbReference type="ChEBI" id="CHEBI:58053"/>
        <dbReference type="ChEBI" id="CHEBI:61402"/>
        <dbReference type="EC" id="3.6.1.66"/>
    </reaction>
</comment>
<comment type="cofactor">
    <cofactor evidence="10">
        <name>Mg(2+)</name>
        <dbReference type="ChEBI" id="CHEBI:18420"/>
    </cofactor>
    <text evidence="10">Binds 1 Mg(2+) ion per subunit.</text>
</comment>
<dbReference type="GO" id="GO:0046872">
    <property type="term" value="F:metal ion binding"/>
    <property type="evidence" value="ECO:0007669"/>
    <property type="project" value="UniProtKB-KW"/>
</dbReference>
<evidence type="ECO:0000256" key="9">
    <source>
        <dbReference type="ARBA" id="ARBA00052017"/>
    </source>
</evidence>
<evidence type="ECO:0000256" key="8">
    <source>
        <dbReference type="ARBA" id="ARBA00051875"/>
    </source>
</evidence>
<dbReference type="EC" id="3.6.1.66" evidence="10"/>
<dbReference type="Gene3D" id="3.90.950.10">
    <property type="match status" value="1"/>
</dbReference>
<dbReference type="GO" id="GO:0005737">
    <property type="term" value="C:cytoplasm"/>
    <property type="evidence" value="ECO:0007669"/>
    <property type="project" value="TreeGrafter"/>
</dbReference>
<accession>A0AAE4MFE5</accession>
<comment type="similarity">
    <text evidence="1 10 11">Belongs to the HAM1 NTPase family.</text>
</comment>
<feature type="binding site" evidence="10">
    <location>
        <begin position="164"/>
        <end position="165"/>
    </location>
    <ligand>
        <name>substrate</name>
    </ligand>
</feature>
<feature type="binding site" evidence="10">
    <location>
        <position position="64"/>
    </location>
    <ligand>
        <name>substrate</name>
    </ligand>
</feature>
<evidence type="ECO:0000313" key="12">
    <source>
        <dbReference type="EMBL" id="MDV0443962.1"/>
    </source>
</evidence>
<dbReference type="GO" id="GO:0017111">
    <property type="term" value="F:ribonucleoside triphosphate phosphatase activity"/>
    <property type="evidence" value="ECO:0007669"/>
    <property type="project" value="InterPro"/>
</dbReference>
<dbReference type="GO" id="GO:0000166">
    <property type="term" value="F:nucleotide binding"/>
    <property type="evidence" value="ECO:0007669"/>
    <property type="project" value="UniProtKB-KW"/>
</dbReference>
<evidence type="ECO:0000256" key="6">
    <source>
        <dbReference type="ARBA" id="ARBA00022842"/>
    </source>
</evidence>
<feature type="binding site" evidence="10">
    <location>
        <begin position="6"/>
        <end position="11"/>
    </location>
    <ligand>
        <name>substrate</name>
    </ligand>
</feature>
<evidence type="ECO:0000256" key="1">
    <source>
        <dbReference type="ARBA" id="ARBA00008023"/>
    </source>
</evidence>
<comment type="caution">
    <text evidence="12">The sequence shown here is derived from an EMBL/GenBank/DDBJ whole genome shotgun (WGS) entry which is preliminary data.</text>
</comment>
<evidence type="ECO:0000256" key="3">
    <source>
        <dbReference type="ARBA" id="ARBA00022723"/>
    </source>
</evidence>
<feature type="binding site" evidence="10">
    <location>
        <position position="34"/>
    </location>
    <ligand>
        <name>Mg(2+)</name>
        <dbReference type="ChEBI" id="CHEBI:18420"/>
    </ligand>
</feature>
<evidence type="ECO:0000256" key="7">
    <source>
        <dbReference type="ARBA" id="ARBA00023080"/>
    </source>
</evidence>
<dbReference type="HAMAP" id="MF_01405">
    <property type="entry name" value="Non_canon_purine_NTPase"/>
    <property type="match status" value="1"/>
</dbReference>
<keyword evidence="6 10" id="KW-0460">Magnesium</keyword>
<dbReference type="CDD" id="cd00515">
    <property type="entry name" value="HAM1"/>
    <property type="match status" value="1"/>
</dbReference>
<dbReference type="NCBIfam" id="TIGR00042">
    <property type="entry name" value="RdgB/HAM1 family non-canonical purine NTP pyrophosphatase"/>
    <property type="match status" value="1"/>
</dbReference>
<proteinExistence type="inferred from homology"/>
<keyword evidence="13" id="KW-1185">Reference proteome</keyword>
<feature type="active site" description="Proton acceptor" evidence="10">
    <location>
        <position position="63"/>
    </location>
</feature>
<dbReference type="GO" id="GO:0036222">
    <property type="term" value="F:XTP diphosphatase activity"/>
    <property type="evidence" value="ECO:0007669"/>
    <property type="project" value="UniProtKB-UniRule"/>
</dbReference>
<dbReference type="GO" id="GO:0036220">
    <property type="term" value="F:ITP diphosphatase activity"/>
    <property type="evidence" value="ECO:0007669"/>
    <property type="project" value="UniProtKB-UniRule"/>
</dbReference>
<keyword evidence="5 10" id="KW-0378">Hydrolase</keyword>
<evidence type="ECO:0000256" key="10">
    <source>
        <dbReference type="HAMAP-Rule" id="MF_01405"/>
    </source>
</evidence>
<evidence type="ECO:0000256" key="4">
    <source>
        <dbReference type="ARBA" id="ARBA00022741"/>
    </source>
</evidence>
<comment type="function">
    <text evidence="10">Pyrophosphatase that catalyzes the hydrolysis of nucleoside triphosphates to their monophosphate derivatives, with a high preference for the non-canonical purine nucleotides XTP (xanthosine triphosphate), dITP (deoxyinosine triphosphate) and ITP. Seems to function as a house-cleaning enzyme that removes non-canonical purine nucleotides from the nucleotide pool, thus preventing their incorporation into DNA/RNA and avoiding chromosomal lesions.</text>
</comment>
<dbReference type="SUPFAM" id="SSF52972">
    <property type="entry name" value="ITPase-like"/>
    <property type="match status" value="1"/>
</dbReference>
<protein>
    <recommendedName>
        <fullName evidence="10">dITP/XTP pyrophosphatase</fullName>
        <ecNumber evidence="10">3.6.1.66</ecNumber>
    </recommendedName>
    <alternativeName>
        <fullName evidence="10">Non-canonical purine NTP pyrophosphatase</fullName>
    </alternativeName>
    <alternativeName>
        <fullName evidence="10">Non-standard purine NTP pyrophosphatase</fullName>
    </alternativeName>
    <alternativeName>
        <fullName evidence="10">Nucleoside-triphosphate diphosphatase</fullName>
    </alternativeName>
    <alternativeName>
        <fullName evidence="10">Nucleoside-triphosphate pyrophosphatase</fullName>
        <shortName evidence="10">NTPase</shortName>
    </alternativeName>
</protein>
<name>A0AAE4MFE5_9EURY</name>
<evidence type="ECO:0000313" key="13">
    <source>
        <dbReference type="Proteomes" id="UP001283212"/>
    </source>
</evidence>
<dbReference type="FunFam" id="3.90.950.10:FF:000001">
    <property type="entry name" value="dITP/XTP pyrophosphatase"/>
    <property type="match status" value="1"/>
</dbReference>
<comment type="catalytic activity">
    <reaction evidence="9 10">
        <text>XTP + H2O = XMP + diphosphate + H(+)</text>
        <dbReference type="Rhea" id="RHEA:28610"/>
        <dbReference type="ChEBI" id="CHEBI:15377"/>
        <dbReference type="ChEBI" id="CHEBI:15378"/>
        <dbReference type="ChEBI" id="CHEBI:33019"/>
        <dbReference type="ChEBI" id="CHEBI:57464"/>
        <dbReference type="ChEBI" id="CHEBI:61314"/>
        <dbReference type="EC" id="3.6.1.66"/>
    </reaction>
</comment>
<dbReference type="Proteomes" id="UP001283212">
    <property type="component" value="Unassembled WGS sequence"/>
</dbReference>
<feature type="binding site" evidence="10">
    <location>
        <begin position="138"/>
        <end position="141"/>
    </location>
    <ligand>
        <name>substrate</name>
    </ligand>
</feature>
<dbReference type="NCBIfam" id="NF011396">
    <property type="entry name" value="PRK14821.1"/>
    <property type="match status" value="1"/>
</dbReference>
<keyword evidence="7 10" id="KW-0546">Nucleotide metabolism</keyword>
<evidence type="ECO:0000256" key="2">
    <source>
        <dbReference type="ARBA" id="ARBA00011738"/>
    </source>
</evidence>
<organism evidence="12 13">
    <name type="scientific">Methanorbis rubei</name>
    <dbReference type="NCBI Taxonomy" id="3028300"/>
    <lineage>
        <taxon>Archaea</taxon>
        <taxon>Methanobacteriati</taxon>
        <taxon>Methanobacteriota</taxon>
        <taxon>Stenosarchaea group</taxon>
        <taxon>Methanomicrobia</taxon>
        <taxon>Methanomicrobiales</taxon>
        <taxon>Methanocorpusculaceae</taxon>
        <taxon>Methanorbis</taxon>
    </lineage>
</organism>
<evidence type="ECO:0000256" key="5">
    <source>
        <dbReference type="ARBA" id="ARBA00022801"/>
    </source>
</evidence>
<keyword evidence="3 10" id="KW-0479">Metal-binding</keyword>
<keyword evidence="4 10" id="KW-0547">Nucleotide-binding</keyword>
<sequence length="180" mass="19289">MITVVTGNKNKAAEVAAFFAGITEVTHVDFTCIEPQAETVEEIARAKAEQAYAALGTPLIVDDTGLFIDALSGFPGPYAAYVQDTIGNTGVLQLMSGIADRRAYFETAVAYADTDGISVFSGVVEGEITAAERGTDGFGYDPIFAVGVRTLAEMSMEEKNKLSHRARALAAFRDWYITSR</sequence>
<comment type="subunit">
    <text evidence="2 10">Homodimer.</text>
</comment>
<dbReference type="InterPro" id="IPR020922">
    <property type="entry name" value="dITP/XTP_pyrophosphatase"/>
</dbReference>
<dbReference type="RefSeq" id="WP_338096469.1">
    <property type="nucleotide sequence ID" value="NZ_JAWDKB010000005.1"/>
</dbReference>